<dbReference type="CDD" id="cd04301">
    <property type="entry name" value="NAT_SF"/>
    <property type="match status" value="1"/>
</dbReference>
<reference evidence="2 3" key="1">
    <citation type="submission" date="2020-05" db="EMBL/GenBank/DDBJ databases">
        <title>Whole genome sequencing and identification of novel metabolites from Paenibacillus alvei strain JR949.</title>
        <authorList>
            <person name="Rajendhran J."/>
            <person name="Sree Pranav P."/>
            <person name="Mahalakshmi B."/>
            <person name="Karthikeyan R."/>
        </authorList>
    </citation>
    <scope>NUCLEOTIDE SEQUENCE [LARGE SCALE GENOMIC DNA]</scope>
    <source>
        <strain evidence="2 3">JR949</strain>
    </source>
</reference>
<dbReference type="PANTHER" id="PTHR37817">
    <property type="entry name" value="N-ACETYLTRANSFERASE EIS"/>
    <property type="match status" value="1"/>
</dbReference>
<dbReference type="RefSeq" id="WP_171415544.1">
    <property type="nucleotide sequence ID" value="NZ_JABFOR010000005.1"/>
</dbReference>
<name>A0AAP7DH28_PAEAL</name>
<dbReference type="AlphaFoldDB" id="A0AAP7DH28"/>
<dbReference type="InterPro" id="IPR025559">
    <property type="entry name" value="Eis_dom"/>
</dbReference>
<proteinExistence type="predicted"/>
<dbReference type="GO" id="GO:0030649">
    <property type="term" value="P:aminoglycoside antibiotic catabolic process"/>
    <property type="evidence" value="ECO:0007669"/>
    <property type="project" value="TreeGrafter"/>
</dbReference>
<evidence type="ECO:0000313" key="3">
    <source>
        <dbReference type="Proteomes" id="UP000552038"/>
    </source>
</evidence>
<dbReference type="InterPro" id="IPR051554">
    <property type="entry name" value="Acetyltransferase_Eis"/>
</dbReference>
<dbReference type="Proteomes" id="UP000552038">
    <property type="component" value="Unassembled WGS sequence"/>
</dbReference>
<dbReference type="GO" id="GO:0034069">
    <property type="term" value="F:aminoglycoside N-acetyltransferase activity"/>
    <property type="evidence" value="ECO:0007669"/>
    <property type="project" value="TreeGrafter"/>
</dbReference>
<evidence type="ECO:0000259" key="1">
    <source>
        <dbReference type="PROSITE" id="PS51186"/>
    </source>
</evidence>
<dbReference type="SUPFAM" id="SSF55729">
    <property type="entry name" value="Acyl-CoA N-acyltransferases (Nat)"/>
    <property type="match status" value="1"/>
</dbReference>
<dbReference type="InterPro" id="IPR036527">
    <property type="entry name" value="SCP2_sterol-bd_dom_sf"/>
</dbReference>
<accession>A0AAP7DH28</accession>
<protein>
    <submittedName>
        <fullName evidence="2">GNAT family N-acetyltransferase</fullName>
    </submittedName>
</protein>
<dbReference type="Gene3D" id="3.30.1050.10">
    <property type="entry name" value="SCP2 sterol-binding domain"/>
    <property type="match status" value="1"/>
</dbReference>
<gene>
    <name evidence="2" type="ORF">HMI46_06155</name>
</gene>
<organism evidence="2 3">
    <name type="scientific">Paenibacillus alvei</name>
    <name type="common">Bacillus alvei</name>
    <dbReference type="NCBI Taxonomy" id="44250"/>
    <lineage>
        <taxon>Bacteria</taxon>
        <taxon>Bacillati</taxon>
        <taxon>Bacillota</taxon>
        <taxon>Bacilli</taxon>
        <taxon>Bacillales</taxon>
        <taxon>Paenibacillaceae</taxon>
        <taxon>Paenibacillus</taxon>
    </lineage>
</organism>
<dbReference type="Pfam" id="PF17668">
    <property type="entry name" value="Acetyltransf_17"/>
    <property type="match status" value="1"/>
</dbReference>
<dbReference type="PROSITE" id="PS51186">
    <property type="entry name" value="GNAT"/>
    <property type="match status" value="1"/>
</dbReference>
<dbReference type="InterPro" id="IPR016181">
    <property type="entry name" value="Acyl_CoA_acyltransferase"/>
</dbReference>
<dbReference type="EMBL" id="JABFOR010000005">
    <property type="protein sequence ID" value="NOJ70132.1"/>
    <property type="molecule type" value="Genomic_DNA"/>
</dbReference>
<dbReference type="PANTHER" id="PTHR37817:SF1">
    <property type="entry name" value="N-ACETYLTRANSFERASE EIS"/>
    <property type="match status" value="1"/>
</dbReference>
<comment type="caution">
    <text evidence="2">The sequence shown here is derived from an EMBL/GenBank/DDBJ whole genome shotgun (WGS) entry which is preliminary data.</text>
</comment>
<dbReference type="InterPro" id="IPR000182">
    <property type="entry name" value="GNAT_dom"/>
</dbReference>
<feature type="domain" description="N-acetyltransferase" evidence="1">
    <location>
        <begin position="1"/>
        <end position="173"/>
    </location>
</feature>
<sequence>MSIVRLNKEQLWETFSLSEYAFQYQIKQEERNERLQNLEQHDVYGIFDQGRLAAKLHIIPFEIYLGQMKLKMGGIAGVATYPEYRRKGYAKELLLYSLQVMRDAETSLSMLNPFSFPFYRKLGWEACSDRMTCQFTHHELIPFQHEPSGVVRRFYKETHSPDIEDVYEAWSFRHAGMLERDGKWWLDLYDNHTAAVYYDEHSQPQGYMLYTMNNSVMQVREFMCITPESRIGLWNYICQHDSMAKQVEMRLSQDERLLFALDNPRIPRTLRPNFMARIVDVASFLEHYQFAPVSLHQPIILSIRDVHAPWNNISILLQEGHATLLSPDDSQNNPLLSTINNISVDIRSLTALLLGYQRPLELYECGILTGDFSSIKVLEQLIPRHRPYISDSF</sequence>
<dbReference type="Pfam" id="PF13527">
    <property type="entry name" value="Acetyltransf_9"/>
    <property type="match status" value="1"/>
</dbReference>
<dbReference type="InterPro" id="IPR041380">
    <property type="entry name" value="Acetyltransf_17"/>
</dbReference>
<dbReference type="SUPFAM" id="SSF55718">
    <property type="entry name" value="SCP-like"/>
    <property type="match status" value="1"/>
</dbReference>
<dbReference type="Gene3D" id="3.40.630.30">
    <property type="match status" value="2"/>
</dbReference>
<evidence type="ECO:0000313" key="2">
    <source>
        <dbReference type="EMBL" id="NOJ70132.1"/>
    </source>
</evidence>
<dbReference type="Pfam" id="PF13530">
    <property type="entry name" value="SCP2_2"/>
    <property type="match status" value="1"/>
</dbReference>